<keyword evidence="7" id="KW-0963">Cytoplasm</keyword>
<feature type="binding site" evidence="7">
    <location>
        <position position="426"/>
    </location>
    <ligand>
        <name>meso-2,6-diaminopimelate</name>
        <dbReference type="ChEBI" id="CHEBI:57791"/>
    </ligand>
</feature>
<dbReference type="EMBL" id="WMBR01000001">
    <property type="protein sequence ID" value="MXP21116.1"/>
    <property type="molecule type" value="Genomic_DNA"/>
</dbReference>
<feature type="binding site" evidence="7">
    <location>
        <position position="221"/>
    </location>
    <ligand>
        <name>UDP-N-acetyl-alpha-D-muramoyl-L-alanyl-D-glutamate</name>
        <dbReference type="ChEBI" id="CHEBI:83900"/>
    </ligand>
</feature>
<feature type="binding site" evidence="7">
    <location>
        <begin position="186"/>
        <end position="187"/>
    </location>
    <ligand>
        <name>UDP-N-acetyl-alpha-D-muramoyl-L-alanyl-D-glutamate</name>
        <dbReference type="ChEBI" id="CHEBI:83900"/>
    </ligand>
</feature>
<feature type="binding site" evidence="7">
    <location>
        <position position="511"/>
    </location>
    <ligand>
        <name>meso-2,6-diaminopimelate</name>
        <dbReference type="ChEBI" id="CHEBI:57791"/>
    </ligand>
</feature>
<keyword evidence="7" id="KW-0547">Nucleotide-binding</keyword>
<keyword evidence="7 13" id="KW-0436">Ligase</keyword>
<dbReference type="Gene3D" id="3.40.1190.10">
    <property type="entry name" value="Mur-like, catalytic domain"/>
    <property type="match status" value="1"/>
</dbReference>
<comment type="similarity">
    <text evidence="1 7">Belongs to the MurCDEF family. MurE subfamily.</text>
</comment>
<comment type="caution">
    <text evidence="13">The sequence shown here is derived from an EMBL/GenBank/DDBJ whole genome shotgun (WGS) entry which is preliminary data.</text>
</comment>
<proteinExistence type="inferred from homology"/>
<dbReference type="RefSeq" id="WP_160901157.1">
    <property type="nucleotide sequence ID" value="NZ_CP102850.1"/>
</dbReference>
<accession>A0A6L7GMK4</accession>
<keyword evidence="3 7" id="KW-0133">Cell shape</keyword>
<keyword evidence="7" id="KW-0460">Magnesium</keyword>
<gene>
    <name evidence="7" type="primary">murE</name>
    <name evidence="13" type="ORF">GIY30_07085</name>
</gene>
<dbReference type="SUPFAM" id="SSF53623">
    <property type="entry name" value="MurD-like peptide ligases, catalytic domain"/>
    <property type="match status" value="1"/>
</dbReference>
<sequence>MASTRRKRTKVAAGMLRPTTVSPTPVSVLSASTGARVDLIGTVPADVAVTGVTLRGQDVQPGDLFAALPGDRTHGARFADQAVAAGATAVLTDPAGRAELSRVLGPDLACAVLVHPKPRTVLGQLSARIYGHPSRRMKLIGITGTSGKTTTAYMVEAALLAAGHSVGLLGTVQTRIDGVAQPSTLTTPEAPTLQALLATMLERGVDTVVMEVSSHALALGRVDGAHFAIGAFTNLSQDHLDFHHTMRAYFDAKAQLFTPGSSTAAVRSVICVDDEWGRRMVEVARGDPRTGDRPGAPVTVSTGPVPAQWHAGPSTIDADGRQHAEVSVDGGAHHELTVPLPGRYNIANATTALAIAVAVGVPTTTAVEAIAGVSVPGRLERVDRGQDFLVVVDYAHKPAALEAVIATLREQTRGRVAVVVGAGGDRDTGKRPMMGEIAARGADLAIITDDNPRTEDPAEIRTEVLAGARSADLPPGSAEIREIGDRAEAIWAATRWAQPGDTVLIAGKGHETGQEIDGMKHPFDDRVVAAEALDSARASIGTEDS</sequence>
<dbReference type="NCBIfam" id="TIGR01085">
    <property type="entry name" value="murE"/>
    <property type="match status" value="1"/>
</dbReference>
<dbReference type="HAMAP" id="MF_00208">
    <property type="entry name" value="MurE"/>
    <property type="match status" value="1"/>
</dbReference>
<dbReference type="InterPro" id="IPR013221">
    <property type="entry name" value="Mur_ligase_cen"/>
</dbReference>
<feature type="domain" description="Mur ligase N-terminal catalytic" evidence="10">
    <location>
        <begin position="49"/>
        <end position="98"/>
    </location>
</feature>
<dbReference type="SUPFAM" id="SSF53244">
    <property type="entry name" value="MurD-like peptide ligases, peptide-binding domain"/>
    <property type="match status" value="1"/>
</dbReference>
<keyword evidence="4 7" id="KW-0573">Peptidoglycan synthesis</keyword>
<evidence type="ECO:0000256" key="7">
    <source>
        <dbReference type="HAMAP-Rule" id="MF_00208"/>
    </source>
</evidence>
<dbReference type="EC" id="6.3.2.13" evidence="7"/>
<dbReference type="Proteomes" id="UP000475545">
    <property type="component" value="Unassembled WGS sequence"/>
</dbReference>
<dbReference type="InterPro" id="IPR035911">
    <property type="entry name" value="MurE/MurF_N"/>
</dbReference>
<evidence type="ECO:0000256" key="6">
    <source>
        <dbReference type="ARBA" id="ARBA00023316"/>
    </source>
</evidence>
<evidence type="ECO:0000256" key="5">
    <source>
        <dbReference type="ARBA" id="ARBA00023306"/>
    </source>
</evidence>
<keyword evidence="7" id="KW-0067">ATP-binding</keyword>
<dbReference type="Gene3D" id="3.40.1390.10">
    <property type="entry name" value="MurE/MurF, N-terminal domain"/>
    <property type="match status" value="1"/>
</dbReference>
<evidence type="ECO:0000259" key="12">
    <source>
        <dbReference type="Pfam" id="PF08245"/>
    </source>
</evidence>
<keyword evidence="14" id="KW-1185">Reference proteome</keyword>
<evidence type="ECO:0000256" key="4">
    <source>
        <dbReference type="ARBA" id="ARBA00022984"/>
    </source>
</evidence>
<dbReference type="PANTHER" id="PTHR23135">
    <property type="entry name" value="MUR LIGASE FAMILY MEMBER"/>
    <property type="match status" value="1"/>
</dbReference>
<dbReference type="GO" id="GO:0005737">
    <property type="term" value="C:cytoplasm"/>
    <property type="evidence" value="ECO:0007669"/>
    <property type="project" value="UniProtKB-SubCell"/>
</dbReference>
<dbReference type="GO" id="GO:0051301">
    <property type="term" value="P:cell division"/>
    <property type="evidence" value="ECO:0007669"/>
    <property type="project" value="UniProtKB-KW"/>
</dbReference>
<evidence type="ECO:0000313" key="13">
    <source>
        <dbReference type="EMBL" id="MXP21116.1"/>
    </source>
</evidence>
<feature type="binding site" evidence="7">
    <location>
        <begin position="144"/>
        <end position="150"/>
    </location>
    <ligand>
        <name>ATP</name>
        <dbReference type="ChEBI" id="CHEBI:30616"/>
    </ligand>
</feature>
<comment type="caution">
    <text evidence="7">Lacks conserved residue(s) required for the propagation of feature annotation.</text>
</comment>
<keyword evidence="5 7" id="KW-0131">Cell cycle</keyword>
<comment type="cofactor">
    <cofactor evidence="7">
        <name>Mg(2+)</name>
        <dbReference type="ChEBI" id="CHEBI:18420"/>
    </cofactor>
</comment>
<evidence type="ECO:0000259" key="11">
    <source>
        <dbReference type="Pfam" id="PF02875"/>
    </source>
</evidence>
<feature type="domain" description="Mur ligase central" evidence="12">
    <location>
        <begin position="142"/>
        <end position="356"/>
    </location>
</feature>
<dbReference type="PANTHER" id="PTHR23135:SF4">
    <property type="entry name" value="UDP-N-ACETYLMURAMOYL-L-ALANYL-D-GLUTAMATE--2,6-DIAMINOPIMELATE LIGASE MURE HOMOLOG, CHLOROPLASTIC"/>
    <property type="match status" value="1"/>
</dbReference>
<dbReference type="GO" id="GO:0005524">
    <property type="term" value="F:ATP binding"/>
    <property type="evidence" value="ECO:0007669"/>
    <property type="project" value="UniProtKB-UniRule"/>
</dbReference>
<feature type="region of interest" description="Disordered" evidence="9">
    <location>
        <begin position="285"/>
        <end position="306"/>
    </location>
</feature>
<feature type="binding site" evidence="7">
    <location>
        <position position="213"/>
    </location>
    <ligand>
        <name>UDP-N-acetyl-alpha-D-muramoyl-L-alanyl-D-glutamate</name>
        <dbReference type="ChEBI" id="CHEBI:83900"/>
    </ligand>
</feature>
<dbReference type="Pfam" id="PF02875">
    <property type="entry name" value="Mur_ligase_C"/>
    <property type="match status" value="1"/>
</dbReference>
<evidence type="ECO:0000256" key="8">
    <source>
        <dbReference type="RuleBase" id="RU004135"/>
    </source>
</evidence>
<evidence type="ECO:0000256" key="1">
    <source>
        <dbReference type="ARBA" id="ARBA00005898"/>
    </source>
</evidence>
<feature type="short sequence motif" description="Meso-diaminopimelate recognition motif" evidence="7">
    <location>
        <begin position="450"/>
        <end position="453"/>
    </location>
</feature>
<evidence type="ECO:0000313" key="14">
    <source>
        <dbReference type="Proteomes" id="UP000475545"/>
    </source>
</evidence>
<dbReference type="InterPro" id="IPR036565">
    <property type="entry name" value="Mur-like_cat_sf"/>
</dbReference>
<feature type="modified residue" description="N6-carboxylysine" evidence="7">
    <location>
        <position position="253"/>
    </location>
</feature>
<evidence type="ECO:0000256" key="9">
    <source>
        <dbReference type="SAM" id="MobiDB-lite"/>
    </source>
</evidence>
<evidence type="ECO:0000256" key="2">
    <source>
        <dbReference type="ARBA" id="ARBA00022618"/>
    </source>
</evidence>
<dbReference type="GO" id="GO:0008765">
    <property type="term" value="F:UDP-N-acetylmuramoylalanyl-D-glutamate-2,6-diaminopimelate ligase activity"/>
    <property type="evidence" value="ECO:0007669"/>
    <property type="project" value="UniProtKB-UniRule"/>
</dbReference>
<feature type="domain" description="Mur ligase C-terminal" evidence="11">
    <location>
        <begin position="377"/>
        <end position="509"/>
    </location>
</feature>
<dbReference type="InterPro" id="IPR036615">
    <property type="entry name" value="Mur_ligase_C_dom_sf"/>
</dbReference>
<feature type="binding site" evidence="7">
    <location>
        <position position="54"/>
    </location>
    <ligand>
        <name>UDP-N-acetyl-alpha-D-muramoyl-L-alanyl-D-glutamate</name>
        <dbReference type="ChEBI" id="CHEBI:83900"/>
    </ligand>
</feature>
<comment type="pathway">
    <text evidence="7 8">Cell wall biogenesis; peptidoglycan biosynthesis.</text>
</comment>
<dbReference type="GO" id="GO:0008360">
    <property type="term" value="P:regulation of cell shape"/>
    <property type="evidence" value="ECO:0007669"/>
    <property type="project" value="UniProtKB-KW"/>
</dbReference>
<name>A0A6L7GMK4_9ACTN</name>
<comment type="function">
    <text evidence="7">Catalyzes the addition of meso-diaminopimelic acid to the nucleotide precursor UDP-N-acetylmuramoyl-L-alanyl-D-glutamate (UMAG) in the biosynthesis of bacterial cell-wall peptidoglycan.</text>
</comment>
<dbReference type="NCBIfam" id="NF001124">
    <property type="entry name" value="PRK00139.1-2"/>
    <property type="match status" value="1"/>
</dbReference>
<dbReference type="GO" id="GO:0000287">
    <property type="term" value="F:magnesium ion binding"/>
    <property type="evidence" value="ECO:0007669"/>
    <property type="project" value="UniProtKB-UniRule"/>
</dbReference>
<evidence type="ECO:0000256" key="3">
    <source>
        <dbReference type="ARBA" id="ARBA00022960"/>
    </source>
</evidence>
<dbReference type="Pfam" id="PF08245">
    <property type="entry name" value="Mur_ligase_M"/>
    <property type="match status" value="1"/>
</dbReference>
<dbReference type="UniPathway" id="UPA00219"/>
<feature type="binding site" evidence="7">
    <location>
        <begin position="450"/>
        <end position="453"/>
    </location>
    <ligand>
        <name>meso-2,6-diaminopimelate</name>
        <dbReference type="ChEBI" id="CHEBI:57791"/>
    </ligand>
</feature>
<keyword evidence="2 7" id="KW-0132">Cell division</keyword>
<keyword evidence="6 7" id="KW-0961">Cell wall biogenesis/degradation</keyword>
<dbReference type="GO" id="GO:0071555">
    <property type="term" value="P:cell wall organization"/>
    <property type="evidence" value="ECO:0007669"/>
    <property type="project" value="UniProtKB-KW"/>
</dbReference>
<comment type="PTM">
    <text evidence="7">Carboxylation is probably crucial for Mg(2+) binding and, consequently, for the gamma-phosphate positioning of ATP.</text>
</comment>
<reference evidence="13 14" key="1">
    <citation type="submission" date="2019-11" db="EMBL/GenBank/DDBJ databases">
        <title>Gordonia sp. nov., a novel actinobacterium isolated from mangrove soil in Hainan.</title>
        <authorList>
            <person name="Huang X."/>
            <person name="Xie Y."/>
            <person name="Chu X."/>
            <person name="Xiao K."/>
        </authorList>
    </citation>
    <scope>NUCLEOTIDE SEQUENCE [LARGE SCALE GENOMIC DNA]</scope>
    <source>
        <strain evidence="13 14">HNM0687</strain>
    </source>
</reference>
<dbReference type="GO" id="GO:0009252">
    <property type="term" value="P:peptidoglycan biosynthetic process"/>
    <property type="evidence" value="ECO:0007669"/>
    <property type="project" value="UniProtKB-UniRule"/>
</dbReference>
<comment type="subcellular location">
    <subcellularLocation>
        <location evidence="7 8">Cytoplasm</location>
    </subcellularLocation>
</comment>
<comment type="catalytic activity">
    <reaction evidence="7">
        <text>UDP-N-acetyl-alpha-D-muramoyl-L-alanyl-D-glutamate + meso-2,6-diaminopimelate + ATP = UDP-N-acetyl-alpha-D-muramoyl-L-alanyl-gamma-D-glutamyl-meso-2,6-diaminopimelate + ADP + phosphate + H(+)</text>
        <dbReference type="Rhea" id="RHEA:23676"/>
        <dbReference type="ChEBI" id="CHEBI:15378"/>
        <dbReference type="ChEBI" id="CHEBI:30616"/>
        <dbReference type="ChEBI" id="CHEBI:43474"/>
        <dbReference type="ChEBI" id="CHEBI:57791"/>
        <dbReference type="ChEBI" id="CHEBI:83900"/>
        <dbReference type="ChEBI" id="CHEBI:83905"/>
        <dbReference type="ChEBI" id="CHEBI:456216"/>
        <dbReference type="EC" id="6.3.2.13"/>
    </reaction>
</comment>
<organism evidence="13 14">
    <name type="scientific">Gordonia mangrovi</name>
    <dbReference type="NCBI Taxonomy" id="2665643"/>
    <lineage>
        <taxon>Bacteria</taxon>
        <taxon>Bacillati</taxon>
        <taxon>Actinomycetota</taxon>
        <taxon>Actinomycetes</taxon>
        <taxon>Mycobacteriales</taxon>
        <taxon>Gordoniaceae</taxon>
        <taxon>Gordonia</taxon>
    </lineage>
</organism>
<dbReference type="Gene3D" id="3.90.190.20">
    <property type="entry name" value="Mur ligase, C-terminal domain"/>
    <property type="match status" value="1"/>
</dbReference>
<evidence type="ECO:0000259" key="10">
    <source>
        <dbReference type="Pfam" id="PF01225"/>
    </source>
</evidence>
<dbReference type="NCBIfam" id="NF001126">
    <property type="entry name" value="PRK00139.1-4"/>
    <property type="match status" value="1"/>
</dbReference>
<dbReference type="SUPFAM" id="SSF63418">
    <property type="entry name" value="MurE/MurF N-terminal domain"/>
    <property type="match status" value="1"/>
</dbReference>
<dbReference type="AlphaFoldDB" id="A0A6L7GMK4"/>
<protein>
    <recommendedName>
        <fullName evidence="7">UDP-N-acetylmuramoyl-L-alanyl-D-glutamate--2,6-diaminopimelate ligase</fullName>
        <ecNumber evidence="7">6.3.2.13</ecNumber>
    </recommendedName>
    <alternativeName>
        <fullName evidence="7">Meso-A2pm-adding enzyme</fullName>
    </alternativeName>
    <alternativeName>
        <fullName evidence="7">Meso-diaminopimelate-adding enzyme</fullName>
    </alternativeName>
    <alternativeName>
        <fullName evidence="7">UDP-MurNAc-L-Ala-D-Glu:meso-diaminopimelate ligase</fullName>
    </alternativeName>
    <alternativeName>
        <fullName evidence="7">UDP-MurNAc-tripeptide synthetase</fullName>
    </alternativeName>
    <alternativeName>
        <fullName evidence="7">UDP-N-acetylmuramyl-tripeptide synthetase</fullName>
    </alternativeName>
</protein>
<dbReference type="InterPro" id="IPR005761">
    <property type="entry name" value="UDP-N-AcMur-Glu-dNH2Pim_ligase"/>
</dbReference>
<dbReference type="Pfam" id="PF01225">
    <property type="entry name" value="Mur_ligase"/>
    <property type="match status" value="1"/>
</dbReference>
<dbReference type="InterPro" id="IPR000713">
    <property type="entry name" value="Mur_ligase_N"/>
</dbReference>
<dbReference type="InterPro" id="IPR004101">
    <property type="entry name" value="Mur_ligase_C"/>
</dbReference>
<feature type="binding site" evidence="7">
    <location>
        <position position="507"/>
    </location>
    <ligand>
        <name>meso-2,6-diaminopimelate</name>
        <dbReference type="ChEBI" id="CHEBI:57791"/>
    </ligand>
</feature>